<keyword evidence="7 10" id="KW-0472">Membrane</keyword>
<comment type="subcellular location">
    <subcellularLocation>
        <location evidence="1">Mitochondrion inner membrane</location>
        <topology evidence="1">Multi-pass membrane protein</topology>
    </subcellularLocation>
</comment>
<proteinExistence type="inferred from homology"/>
<feature type="transmembrane region" description="Helical" evidence="10">
    <location>
        <begin position="21"/>
        <end position="40"/>
    </location>
</feature>
<gene>
    <name evidence="12" type="primary">cox3</name>
</gene>
<sequence>MITINRNQIQNYPYHLVDLSPWPVLVSFSLLSLLLGAVMFLHGFNYGGTLLTLGFILTAAGMTLWFRDVVVESVYIGAHTLQVQKGLMIGFILFIISEVMVFFSVFWSFFHSALSPTIELGSSWPPLGFESIDPFGVPLINTILLLSSGAFVTWSHHSLISGIRNDAINGLIVTILLAVIFTGLQAMEYADAPFTITDSVYGSVFYASTGLHGLHVIIGTLFLIVCLIRLINYHYTSTHHLGYESAILYWHMVDVVWLFLFIVVYYWSGG</sequence>
<feature type="transmembrane region" description="Helical" evidence="10">
    <location>
        <begin position="167"/>
        <end position="184"/>
    </location>
</feature>
<evidence type="ECO:0000313" key="12">
    <source>
        <dbReference type="EMBL" id="AWA82074.1"/>
    </source>
</evidence>
<evidence type="ECO:0000256" key="1">
    <source>
        <dbReference type="ARBA" id="ARBA00004448"/>
    </source>
</evidence>
<dbReference type="GO" id="GO:0045277">
    <property type="term" value="C:respiratory chain complex IV"/>
    <property type="evidence" value="ECO:0007669"/>
    <property type="project" value="UniProtKB-ARBA"/>
</dbReference>
<evidence type="ECO:0000256" key="3">
    <source>
        <dbReference type="ARBA" id="ARBA00015944"/>
    </source>
</evidence>
<dbReference type="PANTHER" id="PTHR11403:SF7">
    <property type="entry name" value="CYTOCHROME C OXIDASE SUBUNIT 3"/>
    <property type="match status" value="1"/>
</dbReference>
<dbReference type="PANTHER" id="PTHR11403">
    <property type="entry name" value="CYTOCHROME C OXIDASE SUBUNIT III"/>
    <property type="match status" value="1"/>
</dbReference>
<dbReference type="InterPro" id="IPR033945">
    <property type="entry name" value="Cyt_c_oxase_su3_dom"/>
</dbReference>
<dbReference type="AlphaFoldDB" id="A0A2U3TMK7"/>
<dbReference type="Gene3D" id="1.20.120.80">
    <property type="entry name" value="Cytochrome c oxidase, subunit III, four-helix bundle"/>
    <property type="match status" value="1"/>
</dbReference>
<dbReference type="GO" id="GO:0006123">
    <property type="term" value="P:mitochondrial electron transport, cytochrome c to oxygen"/>
    <property type="evidence" value="ECO:0007669"/>
    <property type="project" value="TreeGrafter"/>
</dbReference>
<dbReference type="SUPFAM" id="SSF81452">
    <property type="entry name" value="Cytochrome c oxidase subunit III-like"/>
    <property type="match status" value="1"/>
</dbReference>
<dbReference type="FunFam" id="1.10.287.70:FF:000082">
    <property type="entry name" value="Cytochrome c oxidase subunit 3"/>
    <property type="match status" value="1"/>
</dbReference>
<dbReference type="InterPro" id="IPR035973">
    <property type="entry name" value="Cyt_c_oxidase_su3-like_sf"/>
</dbReference>
<dbReference type="Gene3D" id="1.10.287.70">
    <property type="match status" value="1"/>
</dbReference>
<feature type="transmembrane region" description="Helical" evidence="10">
    <location>
        <begin position="87"/>
        <end position="110"/>
    </location>
</feature>
<comment type="similarity">
    <text evidence="2 9">Belongs to the cytochrome c oxidase subunit 3 family.</text>
</comment>
<feature type="transmembrane region" description="Helical" evidence="10">
    <location>
        <begin position="135"/>
        <end position="155"/>
    </location>
</feature>
<keyword evidence="5" id="KW-1278">Translocase</keyword>
<feature type="transmembrane region" description="Helical" evidence="10">
    <location>
        <begin position="248"/>
        <end position="267"/>
    </location>
</feature>
<protein>
    <recommendedName>
        <fullName evidence="3 9">Cytochrome c oxidase subunit 3</fullName>
    </recommendedName>
</protein>
<dbReference type="InterPro" id="IPR013833">
    <property type="entry name" value="Cyt_c_oxidase_su3_a-hlx"/>
</dbReference>
<dbReference type="FunFam" id="1.20.120.80:FF:000002">
    <property type="entry name" value="Cytochrome c oxidase subunit 3"/>
    <property type="match status" value="1"/>
</dbReference>
<reference evidence="12" key="1">
    <citation type="journal article" name="Sci. Rep.">
        <title>Characterization and phylogenetic analysis of the complete mitochondrial genome of the medicinal fungus Laetiporus sulphureus.</title>
        <authorList>
            <person name="Li Q."/>
            <person name="Yang M."/>
            <person name="Chen C."/>
            <person name="Xiong C."/>
            <person name="Jin X."/>
            <person name="Pu Z."/>
            <person name="Huang W."/>
        </authorList>
    </citation>
    <scope>NUCLEOTIDE SEQUENCE</scope>
</reference>
<evidence type="ECO:0000256" key="6">
    <source>
        <dbReference type="ARBA" id="ARBA00022989"/>
    </source>
</evidence>
<geneLocation type="mitochondrion" evidence="12"/>
<dbReference type="CDD" id="cd01665">
    <property type="entry name" value="Cyt_c_Oxidase_III"/>
    <property type="match status" value="1"/>
</dbReference>
<feature type="transmembrane region" description="Helical" evidence="10">
    <location>
        <begin position="46"/>
        <end position="66"/>
    </location>
</feature>
<dbReference type="GO" id="GO:0004129">
    <property type="term" value="F:cytochrome-c oxidase activity"/>
    <property type="evidence" value="ECO:0007669"/>
    <property type="project" value="UniProtKB-EC"/>
</dbReference>
<dbReference type="InterPro" id="IPR024791">
    <property type="entry name" value="Cyt_c/ubiquinol_Oxase_su3"/>
</dbReference>
<evidence type="ECO:0000256" key="5">
    <source>
        <dbReference type="ARBA" id="ARBA00022967"/>
    </source>
</evidence>
<evidence type="ECO:0000256" key="9">
    <source>
        <dbReference type="RuleBase" id="RU003375"/>
    </source>
</evidence>
<feature type="domain" description="Heme-copper oxidase subunit III family profile" evidence="11">
    <location>
        <begin position="10"/>
        <end position="269"/>
    </location>
</feature>
<comment type="function">
    <text evidence="9">Component of the cytochrome c oxidase, the last enzyme in the mitochondrial electron transport chain which drives oxidative phosphorylation. The respiratory chain contains 3 multisubunit complexes succinate dehydrogenase (complex II, CII), ubiquinol-cytochrome c oxidoreductase (cytochrome b-c1 complex, complex III, CIII) and cytochrome c oxidase (complex IV, CIV), that cooperate to transfer electrons derived from NADH and succinate to molecular oxygen, creating an electrochemical gradient over the inner membrane that drives transmembrane transport and the ATP synthase. Cytochrome c oxidase is the component of the respiratory chain that catalyzes the reduction of oxygen to water. Electrons originating from reduced cytochrome c in the intermembrane space (IMS) are transferred via the dinuclear copper A center (CU(A)) of subunit 2 and heme A of subunit 1 to the active site in subunit 1, a binuclear center (BNC) formed by heme A3 and copper B (CU(B)). The BNC reduces molecular oxygen to 2 water molecules using 4 electrons from cytochrome c in the IMS and 4 protons from the mitochondrial matrix.</text>
</comment>
<dbReference type="InterPro" id="IPR000298">
    <property type="entry name" value="Cyt_c_oxidase-like_su3"/>
</dbReference>
<evidence type="ECO:0000256" key="8">
    <source>
        <dbReference type="ARBA" id="ARBA00049512"/>
    </source>
</evidence>
<evidence type="ECO:0000256" key="7">
    <source>
        <dbReference type="ARBA" id="ARBA00023136"/>
    </source>
</evidence>
<keyword evidence="4 9" id="KW-0812">Transmembrane</keyword>
<name>A0A2U3TMK7_9APHY</name>
<evidence type="ECO:0000256" key="4">
    <source>
        <dbReference type="ARBA" id="ARBA00022692"/>
    </source>
</evidence>
<keyword evidence="9 12" id="KW-0496">Mitochondrion</keyword>
<evidence type="ECO:0000256" key="2">
    <source>
        <dbReference type="ARBA" id="ARBA00010581"/>
    </source>
</evidence>
<organism evidence="12">
    <name type="scientific">Laetiporus sulphureus</name>
    <dbReference type="NCBI Taxonomy" id="5630"/>
    <lineage>
        <taxon>Eukaryota</taxon>
        <taxon>Fungi</taxon>
        <taxon>Dikarya</taxon>
        <taxon>Basidiomycota</taxon>
        <taxon>Agaricomycotina</taxon>
        <taxon>Agaricomycetes</taxon>
        <taxon>Polyporales</taxon>
        <taxon>Laetiporus</taxon>
    </lineage>
</organism>
<comment type="catalytic activity">
    <reaction evidence="8">
        <text>4 Fe(II)-[cytochrome c] + O2 + 8 H(+)(in) = 4 Fe(III)-[cytochrome c] + 2 H2O + 4 H(+)(out)</text>
        <dbReference type="Rhea" id="RHEA:11436"/>
        <dbReference type="Rhea" id="RHEA-COMP:10350"/>
        <dbReference type="Rhea" id="RHEA-COMP:14399"/>
        <dbReference type="ChEBI" id="CHEBI:15377"/>
        <dbReference type="ChEBI" id="CHEBI:15378"/>
        <dbReference type="ChEBI" id="CHEBI:15379"/>
        <dbReference type="ChEBI" id="CHEBI:29033"/>
        <dbReference type="ChEBI" id="CHEBI:29034"/>
        <dbReference type="EC" id="7.1.1.9"/>
    </reaction>
    <physiologicalReaction direction="left-to-right" evidence="8">
        <dbReference type="Rhea" id="RHEA:11437"/>
    </physiologicalReaction>
</comment>
<dbReference type="PROSITE" id="PS50253">
    <property type="entry name" value="COX3"/>
    <property type="match status" value="1"/>
</dbReference>
<feature type="transmembrane region" description="Helical" evidence="10">
    <location>
        <begin position="204"/>
        <end position="228"/>
    </location>
</feature>
<keyword evidence="6 10" id="KW-1133">Transmembrane helix</keyword>
<accession>A0A2U3TMK7</accession>
<dbReference type="Pfam" id="PF00510">
    <property type="entry name" value="COX3"/>
    <property type="match status" value="1"/>
</dbReference>
<evidence type="ECO:0000259" key="11">
    <source>
        <dbReference type="PROSITE" id="PS50253"/>
    </source>
</evidence>
<evidence type="ECO:0000256" key="10">
    <source>
        <dbReference type="SAM" id="Phobius"/>
    </source>
</evidence>
<dbReference type="EMBL" id="MG519331">
    <property type="protein sequence ID" value="AWA82074.1"/>
    <property type="molecule type" value="Genomic_DNA"/>
</dbReference>
<dbReference type="GO" id="GO:0005743">
    <property type="term" value="C:mitochondrial inner membrane"/>
    <property type="evidence" value="ECO:0007669"/>
    <property type="project" value="UniProtKB-SubCell"/>
</dbReference>